<dbReference type="InterPro" id="IPR002656">
    <property type="entry name" value="Acyl_transf_3_dom"/>
</dbReference>
<feature type="transmembrane region" description="Helical" evidence="8">
    <location>
        <begin position="181"/>
        <end position="197"/>
    </location>
</feature>
<evidence type="ECO:0000313" key="10">
    <source>
        <dbReference type="EMBL" id="KAB2589077.1"/>
    </source>
</evidence>
<dbReference type="Pfam" id="PF01757">
    <property type="entry name" value="Acyl_transf_3"/>
    <property type="match status" value="1"/>
</dbReference>
<feature type="domain" description="Acyltransferase 3" evidence="9">
    <location>
        <begin position="32"/>
        <end position="344"/>
    </location>
</feature>
<evidence type="ECO:0000256" key="6">
    <source>
        <dbReference type="ARBA" id="ARBA00023136"/>
    </source>
</evidence>
<proteinExistence type="inferred from homology"/>
<gene>
    <name evidence="10" type="ORF">F5983_29025</name>
</gene>
<evidence type="ECO:0000256" key="7">
    <source>
        <dbReference type="SAM" id="MobiDB-lite"/>
    </source>
</evidence>
<evidence type="ECO:0000256" key="8">
    <source>
        <dbReference type="SAM" id="Phobius"/>
    </source>
</evidence>
<comment type="subcellular location">
    <subcellularLocation>
        <location evidence="1">Cell membrane</location>
        <topology evidence="1">Multi-pass membrane protein</topology>
    </subcellularLocation>
</comment>
<dbReference type="AlphaFoldDB" id="A0A5N5EEY5"/>
<comment type="caution">
    <text evidence="10">The sequence shown here is derived from an EMBL/GenBank/DDBJ whole genome shotgun (WGS) entry which is preliminary data.</text>
</comment>
<keyword evidence="6 8" id="KW-0472">Membrane</keyword>
<name>A0A5N5EEY5_9ACTN</name>
<accession>A0A5N5EEY5</accession>
<sequence>MSTTATPHPVPAVPSRQSPATQGGAPREHRFDIDLIRLTCSVGVIVSHTGAAFMDAAGRKASGGAGVYWTGLIADCLGRFAVPTFFAIAGWAVLVGAPPKDAARLRQRLVRILVPLAVWTAVYLVWGRWRGTNDGPIGDLALESLFASVRPAYHLWYLYAYVPVIMLLALVPMVKAGKRPWGLAAALLVIASAPTLAGDLARLTDGDIPRFGWSFGAYQVIYAVLGALLLAAPAAAFGRRRLPWVLLAGASLAAVAVYQHKVHYVIPNASVVIAVFTGAFVIALHRVRVPERIRPTVTRLVNATFGAYMVHILFEDVLTDAFVRPDLGWPAAVALFVAVSGAITALSFAATLLWRRLGLARLLG</sequence>
<protein>
    <submittedName>
        <fullName evidence="10">Acyltransferase</fullName>
    </submittedName>
</protein>
<feature type="transmembrane region" description="Helical" evidence="8">
    <location>
        <begin position="156"/>
        <end position="174"/>
    </location>
</feature>
<dbReference type="EMBL" id="VYUA01000036">
    <property type="protein sequence ID" value="KAB2589077.1"/>
    <property type="molecule type" value="Genomic_DNA"/>
</dbReference>
<organism evidence="10 11">
    <name type="scientific">Streptomyces arboris</name>
    <dbReference type="NCBI Taxonomy" id="2600619"/>
    <lineage>
        <taxon>Bacteria</taxon>
        <taxon>Bacillati</taxon>
        <taxon>Actinomycetota</taxon>
        <taxon>Actinomycetes</taxon>
        <taxon>Kitasatosporales</taxon>
        <taxon>Streptomycetaceae</taxon>
        <taxon>Streptomyces</taxon>
    </lineage>
</organism>
<dbReference type="GO" id="GO:0005886">
    <property type="term" value="C:plasma membrane"/>
    <property type="evidence" value="ECO:0007669"/>
    <property type="project" value="UniProtKB-SubCell"/>
</dbReference>
<dbReference type="GO" id="GO:0009246">
    <property type="term" value="P:enterobacterial common antigen biosynthetic process"/>
    <property type="evidence" value="ECO:0007669"/>
    <property type="project" value="TreeGrafter"/>
</dbReference>
<evidence type="ECO:0000256" key="1">
    <source>
        <dbReference type="ARBA" id="ARBA00004651"/>
    </source>
</evidence>
<feature type="region of interest" description="Disordered" evidence="7">
    <location>
        <begin position="1"/>
        <end position="26"/>
    </location>
</feature>
<evidence type="ECO:0000259" key="9">
    <source>
        <dbReference type="Pfam" id="PF01757"/>
    </source>
</evidence>
<dbReference type="PANTHER" id="PTHR40074:SF2">
    <property type="entry name" value="O-ACETYLTRANSFERASE WECH"/>
    <property type="match status" value="1"/>
</dbReference>
<reference evidence="10 11" key="1">
    <citation type="submission" date="2019-09" db="EMBL/GenBank/DDBJ databases">
        <authorList>
            <person name="Liu P."/>
        </authorList>
    </citation>
    <scope>NUCLEOTIDE SEQUENCE [LARGE SCALE GENOMIC DNA]</scope>
    <source>
        <strain evidence="10 11">TRM68085</strain>
    </source>
</reference>
<feature type="transmembrane region" description="Helical" evidence="8">
    <location>
        <begin position="77"/>
        <end position="97"/>
    </location>
</feature>
<evidence type="ECO:0000256" key="5">
    <source>
        <dbReference type="ARBA" id="ARBA00022989"/>
    </source>
</evidence>
<dbReference type="PANTHER" id="PTHR40074">
    <property type="entry name" value="O-ACETYLTRANSFERASE WECH"/>
    <property type="match status" value="1"/>
</dbReference>
<keyword evidence="10" id="KW-0012">Acyltransferase</keyword>
<dbReference type="Proteomes" id="UP000326907">
    <property type="component" value="Unassembled WGS sequence"/>
</dbReference>
<keyword evidence="4 8" id="KW-0812">Transmembrane</keyword>
<comment type="similarity">
    <text evidence="2">Belongs to the acyltransferase 3 family.</text>
</comment>
<feature type="transmembrane region" description="Helical" evidence="8">
    <location>
        <begin position="109"/>
        <end position="126"/>
    </location>
</feature>
<evidence type="ECO:0000256" key="4">
    <source>
        <dbReference type="ARBA" id="ARBA00022692"/>
    </source>
</evidence>
<keyword evidence="3" id="KW-1003">Cell membrane</keyword>
<keyword evidence="11" id="KW-1185">Reference proteome</keyword>
<keyword evidence="10" id="KW-0808">Transferase</keyword>
<feature type="transmembrane region" description="Helical" evidence="8">
    <location>
        <begin position="265"/>
        <end position="284"/>
    </location>
</feature>
<evidence type="ECO:0000256" key="3">
    <source>
        <dbReference type="ARBA" id="ARBA00022475"/>
    </source>
</evidence>
<dbReference type="GO" id="GO:0016413">
    <property type="term" value="F:O-acetyltransferase activity"/>
    <property type="evidence" value="ECO:0007669"/>
    <property type="project" value="TreeGrafter"/>
</dbReference>
<feature type="transmembrane region" description="Helical" evidence="8">
    <location>
        <begin position="217"/>
        <end position="235"/>
    </location>
</feature>
<keyword evidence="5 8" id="KW-1133">Transmembrane helix</keyword>
<dbReference type="RefSeq" id="WP_151512926.1">
    <property type="nucleotide sequence ID" value="NZ_JBMVCA010000051.1"/>
</dbReference>
<evidence type="ECO:0000313" key="11">
    <source>
        <dbReference type="Proteomes" id="UP000326907"/>
    </source>
</evidence>
<feature type="transmembrane region" description="Helical" evidence="8">
    <location>
        <begin position="334"/>
        <end position="354"/>
    </location>
</feature>
<evidence type="ECO:0000256" key="2">
    <source>
        <dbReference type="ARBA" id="ARBA00007400"/>
    </source>
</evidence>
<feature type="transmembrane region" description="Helical" evidence="8">
    <location>
        <begin position="296"/>
        <end position="314"/>
    </location>
</feature>
<feature type="transmembrane region" description="Helical" evidence="8">
    <location>
        <begin position="242"/>
        <end position="259"/>
    </location>
</feature>